<dbReference type="EMBL" id="JAQFWQ010000004">
    <property type="protein sequence ID" value="MDA2809474.1"/>
    <property type="molecule type" value="Genomic_DNA"/>
</dbReference>
<keyword evidence="2" id="KW-0378">Hydrolase</keyword>
<dbReference type="RefSeq" id="WP_270683380.1">
    <property type="nucleotide sequence ID" value="NZ_JAQFWQ010000004.1"/>
</dbReference>
<dbReference type="Pfam" id="PF14196">
    <property type="entry name" value="ATC_hydrolase"/>
    <property type="match status" value="1"/>
</dbReference>
<evidence type="ECO:0000313" key="2">
    <source>
        <dbReference type="EMBL" id="MDA2809474.1"/>
    </source>
</evidence>
<dbReference type="GO" id="GO:0016787">
    <property type="term" value="F:hydrolase activity"/>
    <property type="evidence" value="ECO:0007669"/>
    <property type="project" value="UniProtKB-KW"/>
</dbReference>
<feature type="region of interest" description="Disordered" evidence="1">
    <location>
        <begin position="1"/>
        <end position="26"/>
    </location>
</feature>
<evidence type="ECO:0000313" key="3">
    <source>
        <dbReference type="Proteomes" id="UP001527866"/>
    </source>
</evidence>
<comment type="caution">
    <text evidence="2">The sequence shown here is derived from an EMBL/GenBank/DDBJ whole genome shotgun (WGS) entry which is preliminary data.</text>
</comment>
<accession>A0ABT4TXQ9</accession>
<sequence length="233" mass="25854">MSTDRSDSSAPSTGPDPFGLDGDAYVPDPDRDTALLLDAFYRRLGEELDDHSLTASMQARQDELEEANRSRVVDAPARQNLRMTMALVAAYEALRPRVGRDAALDLVRACFNEPFAEAVKDGTRARLDGAEDAFASIVEMSKAREEQAFGKGFVFERSADDGDRYHVDVRHCFFHEALSANGAPELTPVLCAFDANWIDAIDPGEHGFRFDRPTTIGTGGTHCPFHFDRIRRR</sequence>
<name>A0ABT4TXQ9_9ACTN</name>
<gene>
    <name evidence="2" type="ORF">O4J56_02380</name>
</gene>
<protein>
    <submittedName>
        <fullName evidence="2">L-2-amino-thiazoline-4-carboxylic acid hydrolase</fullName>
    </submittedName>
</protein>
<keyword evidence="3" id="KW-1185">Reference proteome</keyword>
<reference evidence="2 3" key="1">
    <citation type="submission" date="2023-01" db="EMBL/GenBank/DDBJ databases">
        <title>Draft genome sequence of Nocardiopsis sp. RSe5-2 isolated from halophytes.</title>
        <authorList>
            <person name="Duangmal K."/>
            <person name="Chantavorakit T."/>
        </authorList>
    </citation>
    <scope>NUCLEOTIDE SEQUENCE [LARGE SCALE GENOMIC DNA]</scope>
    <source>
        <strain evidence="2 3">RSe5-2</strain>
    </source>
</reference>
<evidence type="ECO:0000256" key="1">
    <source>
        <dbReference type="SAM" id="MobiDB-lite"/>
    </source>
</evidence>
<proteinExistence type="predicted"/>
<dbReference type="Proteomes" id="UP001527866">
    <property type="component" value="Unassembled WGS sequence"/>
</dbReference>
<organism evidence="2 3">
    <name type="scientific">Nocardiopsis endophytica</name>
    <dbReference type="NCBI Taxonomy" id="3018445"/>
    <lineage>
        <taxon>Bacteria</taxon>
        <taxon>Bacillati</taxon>
        <taxon>Actinomycetota</taxon>
        <taxon>Actinomycetes</taxon>
        <taxon>Streptosporangiales</taxon>
        <taxon>Nocardiopsidaceae</taxon>
        <taxon>Nocardiopsis</taxon>
    </lineage>
</organism>
<dbReference type="InterPro" id="IPR026002">
    <property type="entry name" value="ATC_hydrolase-like"/>
</dbReference>